<sequence length="97" mass="10785">MLLAVVGLMWSSQVAQAQIVHEKPSQVKAANRRALRDAKHTASPYKDSHLGVTAARLKRGQSTQPMPEGSDELEYRRVAPARAKAPGFQPLRRKKKE</sequence>
<evidence type="ECO:0000256" key="2">
    <source>
        <dbReference type="SAM" id="SignalP"/>
    </source>
</evidence>
<keyword evidence="2" id="KW-0732">Signal</keyword>
<feature type="region of interest" description="Disordered" evidence="1">
    <location>
        <begin position="57"/>
        <end position="97"/>
    </location>
</feature>
<dbReference type="Proteomes" id="UP000059542">
    <property type="component" value="Chromosome"/>
</dbReference>
<organism evidence="3 4">
    <name type="scientific">Hymenobacter sedentarius</name>
    <dbReference type="NCBI Taxonomy" id="1411621"/>
    <lineage>
        <taxon>Bacteria</taxon>
        <taxon>Pseudomonadati</taxon>
        <taxon>Bacteroidota</taxon>
        <taxon>Cytophagia</taxon>
        <taxon>Cytophagales</taxon>
        <taxon>Hymenobacteraceae</taxon>
        <taxon>Hymenobacter</taxon>
    </lineage>
</organism>
<accession>A0A0U4C3H4</accession>
<feature type="chain" id="PRO_5006847501" evidence="2">
    <location>
        <begin position="18"/>
        <end position="97"/>
    </location>
</feature>
<dbReference type="KEGG" id="hyg:AUC43_06220"/>
<evidence type="ECO:0000313" key="4">
    <source>
        <dbReference type="Proteomes" id="UP000059542"/>
    </source>
</evidence>
<feature type="signal peptide" evidence="2">
    <location>
        <begin position="1"/>
        <end position="17"/>
    </location>
</feature>
<reference evidence="3 4" key="1">
    <citation type="submission" date="2015-12" db="EMBL/GenBank/DDBJ databases">
        <authorList>
            <person name="Shamseldin A."/>
            <person name="Moawad H."/>
            <person name="Abd El-Rahim W.M."/>
            <person name="Sadowsky M.J."/>
        </authorList>
    </citation>
    <scope>NUCLEOTIDE SEQUENCE [LARGE SCALE GENOMIC DNA]</scope>
    <source>
        <strain evidence="3 4">DG5B</strain>
    </source>
</reference>
<name>A0A0U4C3H4_9BACT</name>
<dbReference type="RefSeq" id="WP_068191092.1">
    <property type="nucleotide sequence ID" value="NZ_CP013909.1"/>
</dbReference>
<evidence type="ECO:0000256" key="1">
    <source>
        <dbReference type="SAM" id="MobiDB-lite"/>
    </source>
</evidence>
<dbReference type="EMBL" id="CP013909">
    <property type="protein sequence ID" value="ALW84712.1"/>
    <property type="molecule type" value="Genomic_DNA"/>
</dbReference>
<protein>
    <submittedName>
        <fullName evidence="3">Uncharacterized protein</fullName>
    </submittedName>
</protein>
<keyword evidence="4" id="KW-1185">Reference proteome</keyword>
<dbReference type="AlphaFoldDB" id="A0A0U4C3H4"/>
<gene>
    <name evidence="3" type="ORF">AUC43_06220</name>
</gene>
<proteinExistence type="predicted"/>
<dbReference type="OrthoDB" id="885659at2"/>
<dbReference type="STRING" id="1411621.AUC43_06220"/>
<evidence type="ECO:0000313" key="3">
    <source>
        <dbReference type="EMBL" id="ALW84712.1"/>
    </source>
</evidence>